<proteinExistence type="predicted"/>
<gene>
    <name evidence="2" type="ORF">SAMN05192569_10743</name>
</gene>
<dbReference type="InterPro" id="IPR005149">
    <property type="entry name" value="Tscrpt_reg_PadR_N"/>
</dbReference>
<protein>
    <submittedName>
        <fullName evidence="2">PadR family transcriptional regulator, regulatory protein PadR</fullName>
    </submittedName>
</protein>
<sequence>MSLRSQLLKGVLEGCILAIIKQESVYGYELSVKLQQFGLNDVSEGSIYPLLLRLQKAGLIAGEMRDSPSGPKRKYYHLTEKGEEALQDFITEWESIRNPVENILRGGTSNERERFGQT</sequence>
<accession>A0A1I0U002</accession>
<dbReference type="SUPFAM" id="SSF46785">
    <property type="entry name" value="Winged helix' DNA-binding domain"/>
    <property type="match status" value="1"/>
</dbReference>
<dbReference type="AlphaFoldDB" id="A0A1I0U002"/>
<evidence type="ECO:0000313" key="2">
    <source>
        <dbReference type="EMBL" id="SFA56476.1"/>
    </source>
</evidence>
<dbReference type="PANTHER" id="PTHR33169">
    <property type="entry name" value="PADR-FAMILY TRANSCRIPTIONAL REGULATOR"/>
    <property type="match status" value="1"/>
</dbReference>
<dbReference type="InterPro" id="IPR052509">
    <property type="entry name" value="Metal_resp_DNA-bind_regulator"/>
</dbReference>
<dbReference type="Pfam" id="PF03551">
    <property type="entry name" value="PadR"/>
    <property type="match status" value="1"/>
</dbReference>
<organism evidence="2 3">
    <name type="scientific">Parageobacillus thermantarcticus</name>
    <dbReference type="NCBI Taxonomy" id="186116"/>
    <lineage>
        <taxon>Bacteria</taxon>
        <taxon>Bacillati</taxon>
        <taxon>Bacillota</taxon>
        <taxon>Bacilli</taxon>
        <taxon>Bacillales</taxon>
        <taxon>Anoxybacillaceae</taxon>
        <taxon>Parageobacillus</taxon>
    </lineage>
</organism>
<evidence type="ECO:0000259" key="1">
    <source>
        <dbReference type="Pfam" id="PF03551"/>
    </source>
</evidence>
<reference evidence="3" key="1">
    <citation type="submission" date="2016-10" db="EMBL/GenBank/DDBJ databases">
        <authorList>
            <person name="Varghese N."/>
            <person name="Submissions S."/>
        </authorList>
    </citation>
    <scope>NUCLEOTIDE SEQUENCE [LARGE SCALE GENOMIC DNA]</scope>
    <source>
        <strain evidence="3">M1</strain>
    </source>
</reference>
<dbReference type="InterPro" id="IPR036388">
    <property type="entry name" value="WH-like_DNA-bd_sf"/>
</dbReference>
<dbReference type="Proteomes" id="UP000198650">
    <property type="component" value="Unassembled WGS sequence"/>
</dbReference>
<name>A0A1I0U002_9BACL</name>
<dbReference type="InterPro" id="IPR036390">
    <property type="entry name" value="WH_DNA-bd_sf"/>
</dbReference>
<dbReference type="EMBL" id="FOJS01000074">
    <property type="protein sequence ID" value="SFA56476.1"/>
    <property type="molecule type" value="Genomic_DNA"/>
</dbReference>
<keyword evidence="3" id="KW-1185">Reference proteome</keyword>
<dbReference type="STRING" id="186116.SAMN05192569_10743"/>
<evidence type="ECO:0000313" key="3">
    <source>
        <dbReference type="Proteomes" id="UP000198650"/>
    </source>
</evidence>
<feature type="domain" description="Transcription regulator PadR N-terminal" evidence="1">
    <location>
        <begin position="16"/>
        <end position="87"/>
    </location>
</feature>
<dbReference type="Gene3D" id="1.10.10.10">
    <property type="entry name" value="Winged helix-like DNA-binding domain superfamily/Winged helix DNA-binding domain"/>
    <property type="match status" value="1"/>
</dbReference>
<dbReference type="RefSeq" id="WP_090952300.1">
    <property type="nucleotide sequence ID" value="NZ_FOJS01000074.1"/>
</dbReference>
<dbReference type="PANTHER" id="PTHR33169:SF25">
    <property type="entry name" value="DNA-BINDING PROTEIN YIZB-RELATED"/>
    <property type="match status" value="1"/>
</dbReference>
<dbReference type="OrthoDB" id="9791785at2"/>